<organism evidence="2 3">
    <name type="scientific">Bosea massiliensis</name>
    <dbReference type="NCBI Taxonomy" id="151419"/>
    <lineage>
        <taxon>Bacteria</taxon>
        <taxon>Pseudomonadati</taxon>
        <taxon>Pseudomonadota</taxon>
        <taxon>Alphaproteobacteria</taxon>
        <taxon>Hyphomicrobiales</taxon>
        <taxon>Boseaceae</taxon>
        <taxon>Bosea</taxon>
    </lineage>
</organism>
<evidence type="ECO:0000313" key="2">
    <source>
        <dbReference type="EMBL" id="MFC5509445.1"/>
    </source>
</evidence>
<sequence length="107" mass="12002">MNFAQLSEEERAELRKQILTHAHALEHASFDKGIPRIRGETAVKKAITTAALVYSGYLPQHWDAAVNQPDAAIQNVAEEVRKDADARRGEDEEFMDRMDSSLKNALP</sequence>
<feature type="region of interest" description="Disordered" evidence="1">
    <location>
        <begin position="81"/>
        <end position="107"/>
    </location>
</feature>
<proteinExistence type="predicted"/>
<protein>
    <submittedName>
        <fullName evidence="2">Uncharacterized protein</fullName>
    </submittedName>
</protein>
<comment type="caution">
    <text evidence="2">The sequence shown here is derived from an EMBL/GenBank/DDBJ whole genome shotgun (WGS) entry which is preliminary data.</text>
</comment>
<keyword evidence="3" id="KW-1185">Reference proteome</keyword>
<evidence type="ECO:0000313" key="3">
    <source>
        <dbReference type="Proteomes" id="UP001596060"/>
    </source>
</evidence>
<evidence type="ECO:0000256" key="1">
    <source>
        <dbReference type="SAM" id="MobiDB-lite"/>
    </source>
</evidence>
<dbReference type="RefSeq" id="WP_377818169.1">
    <property type="nucleotide sequence ID" value="NZ_JBHSLU010000164.1"/>
</dbReference>
<dbReference type="Proteomes" id="UP001596060">
    <property type="component" value="Unassembled WGS sequence"/>
</dbReference>
<accession>A0ABW0PAE0</accession>
<name>A0ABW0PAE0_9HYPH</name>
<dbReference type="EMBL" id="JBHSLU010000164">
    <property type="protein sequence ID" value="MFC5509445.1"/>
    <property type="molecule type" value="Genomic_DNA"/>
</dbReference>
<reference evidence="3" key="1">
    <citation type="journal article" date="2019" name="Int. J. Syst. Evol. Microbiol.">
        <title>The Global Catalogue of Microorganisms (GCM) 10K type strain sequencing project: providing services to taxonomists for standard genome sequencing and annotation.</title>
        <authorList>
            <consortium name="The Broad Institute Genomics Platform"/>
            <consortium name="The Broad Institute Genome Sequencing Center for Infectious Disease"/>
            <person name="Wu L."/>
            <person name="Ma J."/>
        </authorList>
    </citation>
    <scope>NUCLEOTIDE SEQUENCE [LARGE SCALE GENOMIC DNA]</scope>
    <source>
        <strain evidence="3">CCUG 43117</strain>
    </source>
</reference>
<feature type="compositionally biased region" description="Basic and acidic residues" evidence="1">
    <location>
        <begin position="81"/>
        <end position="100"/>
    </location>
</feature>
<gene>
    <name evidence="2" type="ORF">ACFPN9_29975</name>
</gene>